<proteinExistence type="predicted"/>
<dbReference type="Proteomes" id="UP001430953">
    <property type="component" value="Unassembled WGS sequence"/>
</dbReference>
<accession>A0AAW2GW33</accession>
<organism evidence="2 3">
    <name type="scientific">Cardiocondyla obscurior</name>
    <dbReference type="NCBI Taxonomy" id="286306"/>
    <lineage>
        <taxon>Eukaryota</taxon>
        <taxon>Metazoa</taxon>
        <taxon>Ecdysozoa</taxon>
        <taxon>Arthropoda</taxon>
        <taxon>Hexapoda</taxon>
        <taxon>Insecta</taxon>
        <taxon>Pterygota</taxon>
        <taxon>Neoptera</taxon>
        <taxon>Endopterygota</taxon>
        <taxon>Hymenoptera</taxon>
        <taxon>Apocrita</taxon>
        <taxon>Aculeata</taxon>
        <taxon>Formicoidea</taxon>
        <taxon>Formicidae</taxon>
        <taxon>Myrmicinae</taxon>
        <taxon>Cardiocondyla</taxon>
    </lineage>
</organism>
<comment type="caution">
    <text evidence="2">The sequence shown here is derived from an EMBL/GenBank/DDBJ whole genome shotgun (WGS) entry which is preliminary data.</text>
</comment>
<dbReference type="EMBL" id="JADYXP020000002">
    <property type="protein sequence ID" value="KAL0131439.1"/>
    <property type="molecule type" value="Genomic_DNA"/>
</dbReference>
<keyword evidence="1" id="KW-1133">Transmembrane helix</keyword>
<keyword evidence="1" id="KW-0812">Transmembrane</keyword>
<reference evidence="2 3" key="1">
    <citation type="submission" date="2023-03" db="EMBL/GenBank/DDBJ databases">
        <title>High recombination rates correlate with genetic variation in Cardiocondyla obscurior ants.</title>
        <authorList>
            <person name="Errbii M."/>
        </authorList>
    </citation>
    <scope>NUCLEOTIDE SEQUENCE [LARGE SCALE GENOMIC DNA]</scope>
    <source>
        <strain evidence="2">Alpha-2009</strain>
        <tissue evidence="2">Whole body</tissue>
    </source>
</reference>
<evidence type="ECO:0008006" key="4">
    <source>
        <dbReference type="Google" id="ProtNLM"/>
    </source>
</evidence>
<protein>
    <recommendedName>
        <fullName evidence="4">Transmembrane protein</fullName>
    </recommendedName>
</protein>
<gene>
    <name evidence="2" type="ORF">PUN28_002756</name>
</gene>
<dbReference type="AlphaFoldDB" id="A0AAW2GW33"/>
<keyword evidence="3" id="KW-1185">Reference proteome</keyword>
<evidence type="ECO:0000313" key="2">
    <source>
        <dbReference type="EMBL" id="KAL0131439.1"/>
    </source>
</evidence>
<keyword evidence="1" id="KW-0472">Membrane</keyword>
<sequence length="165" mass="19666">MLHATFTVFYLRRDTRRVTGAVHRCVYLPTFFYLFLLLFADLISVCLFLNYLIPIPRYILRYEFANSPSAVFTAERATDSEKAPRERKRFAPEKCPPPIFSLSLSCSLRPGEYSKLRELQEYRRLRVTARRFIAWEQRALSFLLRRRLLETCMSEYRPSLALPRR</sequence>
<feature type="transmembrane region" description="Helical" evidence="1">
    <location>
        <begin position="31"/>
        <end position="53"/>
    </location>
</feature>
<name>A0AAW2GW33_9HYME</name>
<evidence type="ECO:0000313" key="3">
    <source>
        <dbReference type="Proteomes" id="UP001430953"/>
    </source>
</evidence>
<evidence type="ECO:0000256" key="1">
    <source>
        <dbReference type="SAM" id="Phobius"/>
    </source>
</evidence>